<reference evidence="8 9" key="1">
    <citation type="journal article" date="2020" name="Microb. Ecol.">
        <title>Ecogenomics of the Marine Benthic Filamentous Cyanobacterium Adonisia.</title>
        <authorList>
            <person name="Walter J.M."/>
            <person name="Coutinho F.H."/>
            <person name="Leomil L."/>
            <person name="Hargreaves P.I."/>
            <person name="Campeao M.E."/>
            <person name="Vieira V.V."/>
            <person name="Silva B.S."/>
            <person name="Fistarol G.O."/>
            <person name="Salomon P.S."/>
            <person name="Sawabe T."/>
            <person name="Mino S."/>
            <person name="Hosokawa M."/>
            <person name="Miyashita H."/>
            <person name="Maruyama F."/>
            <person name="van Verk M.C."/>
            <person name="Dutilh B.E."/>
            <person name="Thompson C.C."/>
            <person name="Thompson F.L."/>
        </authorList>
    </citation>
    <scope>NUCLEOTIDE SEQUENCE [LARGE SCALE GENOMIC DNA]</scope>
    <source>
        <strain evidence="8 9">CCMR0081</strain>
    </source>
</reference>
<evidence type="ECO:0000256" key="6">
    <source>
        <dbReference type="SAM" id="Phobius"/>
    </source>
</evidence>
<protein>
    <submittedName>
        <fullName evidence="8">RDD family protein</fullName>
    </submittedName>
</protein>
<keyword evidence="5 6" id="KW-0472">Membrane</keyword>
<keyword evidence="3 6" id="KW-0812">Transmembrane</keyword>
<dbReference type="GO" id="GO:0005886">
    <property type="term" value="C:plasma membrane"/>
    <property type="evidence" value="ECO:0007669"/>
    <property type="project" value="UniProtKB-SubCell"/>
</dbReference>
<evidence type="ECO:0000256" key="5">
    <source>
        <dbReference type="ARBA" id="ARBA00023136"/>
    </source>
</evidence>
<organism evidence="8 9">
    <name type="scientific">Adonisia turfae CCMR0081</name>
    <dbReference type="NCBI Taxonomy" id="2292702"/>
    <lineage>
        <taxon>Bacteria</taxon>
        <taxon>Bacillati</taxon>
        <taxon>Cyanobacteriota</taxon>
        <taxon>Adonisia</taxon>
        <taxon>Adonisia turfae</taxon>
    </lineage>
</organism>
<evidence type="ECO:0000313" key="9">
    <source>
        <dbReference type="Proteomes" id="UP000481033"/>
    </source>
</evidence>
<dbReference type="PANTHER" id="PTHR36115:SF6">
    <property type="entry name" value="PROLINE-RICH ANTIGEN HOMOLOG"/>
    <property type="match status" value="1"/>
</dbReference>
<feature type="transmembrane region" description="Helical" evidence="6">
    <location>
        <begin position="109"/>
        <end position="128"/>
    </location>
</feature>
<keyword evidence="4 6" id="KW-1133">Transmembrane helix</keyword>
<evidence type="ECO:0000259" key="7">
    <source>
        <dbReference type="Pfam" id="PF06271"/>
    </source>
</evidence>
<dbReference type="InterPro" id="IPR010432">
    <property type="entry name" value="RDD"/>
</dbReference>
<dbReference type="AlphaFoldDB" id="A0A6M0RK07"/>
<feature type="transmembrane region" description="Helical" evidence="6">
    <location>
        <begin position="28"/>
        <end position="53"/>
    </location>
</feature>
<accession>A0A6M0RK07</accession>
<sequence length="181" mass="20616">MTTHNHDTSLGMGVYFAPDDYVGMMRRIAILLIDLAVLIIVYVLFAIFLIPIVGNRNGSMGLLYFGIVWAYLTTLKSSRIRTVGYRLMGARIINLRGGRPSMFRMTFRLLLWAFGPFNLLFDLLWSSVDDDRQSLRDRIAGTCVVNAQAEPIGTAEIQLKYYYAFGLALMYSRVMRPQDPE</sequence>
<evidence type="ECO:0000313" key="8">
    <source>
        <dbReference type="EMBL" id="NEZ56112.1"/>
    </source>
</evidence>
<feature type="domain" description="RDD" evidence="7">
    <location>
        <begin position="21"/>
        <end position="141"/>
    </location>
</feature>
<keyword evidence="9" id="KW-1185">Reference proteome</keyword>
<evidence type="ECO:0000256" key="3">
    <source>
        <dbReference type="ARBA" id="ARBA00022692"/>
    </source>
</evidence>
<name>A0A6M0RK07_9CYAN</name>
<keyword evidence="2" id="KW-1003">Cell membrane</keyword>
<evidence type="ECO:0000256" key="4">
    <source>
        <dbReference type="ARBA" id="ARBA00022989"/>
    </source>
</evidence>
<gene>
    <name evidence="8" type="ORF">DXZ20_10590</name>
</gene>
<proteinExistence type="predicted"/>
<evidence type="ECO:0000256" key="2">
    <source>
        <dbReference type="ARBA" id="ARBA00022475"/>
    </source>
</evidence>
<dbReference type="PANTHER" id="PTHR36115">
    <property type="entry name" value="PROLINE-RICH ANTIGEN HOMOLOG-RELATED"/>
    <property type="match status" value="1"/>
</dbReference>
<comment type="caution">
    <text evidence="8">The sequence shown here is derived from an EMBL/GenBank/DDBJ whole genome shotgun (WGS) entry which is preliminary data.</text>
</comment>
<dbReference type="EMBL" id="QXHD01000004">
    <property type="protein sequence ID" value="NEZ56112.1"/>
    <property type="molecule type" value="Genomic_DNA"/>
</dbReference>
<feature type="transmembrane region" description="Helical" evidence="6">
    <location>
        <begin position="59"/>
        <end position="78"/>
    </location>
</feature>
<dbReference type="InterPro" id="IPR051791">
    <property type="entry name" value="Pra-immunoreactive"/>
</dbReference>
<dbReference type="RefSeq" id="WP_163670030.1">
    <property type="nucleotide sequence ID" value="NZ_QXHD01000004.1"/>
</dbReference>
<evidence type="ECO:0000256" key="1">
    <source>
        <dbReference type="ARBA" id="ARBA00004651"/>
    </source>
</evidence>
<comment type="subcellular location">
    <subcellularLocation>
        <location evidence="1">Cell membrane</location>
        <topology evidence="1">Multi-pass membrane protein</topology>
    </subcellularLocation>
</comment>
<dbReference type="Pfam" id="PF06271">
    <property type="entry name" value="RDD"/>
    <property type="match status" value="1"/>
</dbReference>
<dbReference type="Proteomes" id="UP000481033">
    <property type="component" value="Unassembled WGS sequence"/>
</dbReference>